<evidence type="ECO:0000313" key="4">
    <source>
        <dbReference type="Proteomes" id="UP000533017"/>
    </source>
</evidence>
<dbReference type="PANTHER" id="PTHR33361">
    <property type="entry name" value="GLR0591 PROTEIN"/>
    <property type="match status" value="1"/>
</dbReference>
<reference evidence="2 3" key="1">
    <citation type="submission" date="2016-10" db="EMBL/GenBank/DDBJ databases">
        <authorList>
            <person name="de Groot N.N."/>
        </authorList>
    </citation>
    <scope>NUCLEOTIDE SEQUENCE [LARGE SCALE GENOMIC DNA]</scope>
    <source>
        <strain evidence="2 3">CPCC 202808</strain>
    </source>
</reference>
<accession>A0A1I2KRS4</accession>
<dbReference type="EMBL" id="FOOI01000001">
    <property type="protein sequence ID" value="SFF68999.1"/>
    <property type="molecule type" value="Genomic_DNA"/>
</dbReference>
<evidence type="ECO:0000313" key="3">
    <source>
        <dbReference type="Proteomes" id="UP000199052"/>
    </source>
</evidence>
<dbReference type="EMBL" id="JACBZA010000001">
    <property type="protein sequence ID" value="NYH84587.1"/>
    <property type="molecule type" value="Genomic_DNA"/>
</dbReference>
<dbReference type="PANTHER" id="PTHR33361:SF2">
    <property type="entry name" value="DUF885 DOMAIN-CONTAINING PROTEIN"/>
    <property type="match status" value="1"/>
</dbReference>
<dbReference type="Proteomes" id="UP000533017">
    <property type="component" value="Unassembled WGS sequence"/>
</dbReference>
<proteinExistence type="predicted"/>
<dbReference type="Pfam" id="PF05960">
    <property type="entry name" value="DUF885"/>
    <property type="match status" value="1"/>
</dbReference>
<keyword evidence="4" id="KW-1185">Reference proteome</keyword>
<reference evidence="1 4" key="2">
    <citation type="submission" date="2020-07" db="EMBL/GenBank/DDBJ databases">
        <title>Sequencing the genomes of 1000 actinobacteria strains.</title>
        <authorList>
            <person name="Klenk H.-P."/>
        </authorList>
    </citation>
    <scope>NUCLEOTIDE SEQUENCE [LARGE SCALE GENOMIC DNA]</scope>
    <source>
        <strain evidence="1 4">DSM 45117</strain>
    </source>
</reference>
<protein>
    <submittedName>
        <fullName evidence="2">Uncharacterized conserved protein, DUF885 familyt</fullName>
    </submittedName>
    <submittedName>
        <fullName evidence="1">Uncharacterized protein (DUF885 family)</fullName>
    </submittedName>
</protein>
<dbReference type="InterPro" id="IPR010281">
    <property type="entry name" value="DUF885"/>
</dbReference>
<dbReference type="AlphaFoldDB" id="A0A1I2KRS4"/>
<name>A0A1I2KRS4_9ACTN</name>
<dbReference type="RefSeq" id="WP_092880504.1">
    <property type="nucleotide sequence ID" value="NZ_FOOI01000001.1"/>
</dbReference>
<sequence length="565" mass="62357">MGRTDEIADRYVDDYAAADPVSATFAGIAGYDDQLTDYSPEGFDRRAELARAAVRELERTEPLDERETVARAAMLERLGLELERHDAGVTTSDLNVVASPLQDVRGAFDLMPTDSEAAWATVAARLARVPEALDGFRRTLAEAAADGRVSARRQIDACADQCRSWLPPEDDFFGTLVAQAEVDGEGGVAAGSTVGAGLRADLARGAEVARQAVADFERFLRDELAPKGHATDGVGESQYALASRYFLGARVDLAETYAWGWEELTRIETDMRGVADRIVSGGTVADAVTALEADPARRIANKDAFREWMQELADHTVSELAGVHFDIPEEIRRIECRIAPTSDGSIYYTAPSEDLARPGRMWWSVPKGVTTFSTWKEVTTVFHEGVPGHHLQVAQTVVRKDLLNRWQRLLCWVSGHGEGWALYAERLMDELGYLDEPGAKLGMLDAQAFRAARVVVDLGLHLGYPIPPNASGWRVGERWTPDVALEFMLAHTRIDEDFLRFEVNRYLGWPGQAPSYKVGERIWLAAREDARARKGSAFDLKEFHRAALDLGSLGLDPLRDSLARL</sequence>
<evidence type="ECO:0000313" key="2">
    <source>
        <dbReference type="EMBL" id="SFF68999.1"/>
    </source>
</evidence>
<dbReference type="STRING" id="504797.SAMN05421678_101444"/>
<gene>
    <name evidence="1" type="ORF">FHR37_003438</name>
    <name evidence="2" type="ORF">SAMN05421678_101444</name>
</gene>
<organism evidence="2 3">
    <name type="scientific">Actinopolymorpha cephalotaxi</name>
    <dbReference type="NCBI Taxonomy" id="504797"/>
    <lineage>
        <taxon>Bacteria</taxon>
        <taxon>Bacillati</taxon>
        <taxon>Actinomycetota</taxon>
        <taxon>Actinomycetes</taxon>
        <taxon>Propionibacteriales</taxon>
        <taxon>Actinopolymorphaceae</taxon>
        <taxon>Actinopolymorpha</taxon>
    </lineage>
</organism>
<dbReference type="OrthoDB" id="9760040at2"/>
<evidence type="ECO:0000313" key="1">
    <source>
        <dbReference type="EMBL" id="NYH84587.1"/>
    </source>
</evidence>
<dbReference type="Proteomes" id="UP000199052">
    <property type="component" value="Unassembled WGS sequence"/>
</dbReference>